<evidence type="ECO:0000313" key="1">
    <source>
        <dbReference type="EMBL" id="MCC9063585.1"/>
    </source>
</evidence>
<keyword evidence="2" id="KW-1185">Reference proteome</keyword>
<dbReference type="Proteomes" id="UP001430679">
    <property type="component" value="Unassembled WGS sequence"/>
</dbReference>
<organism evidence="1 2">
    <name type="scientific">Flavobacterium piscisymbiosum</name>
    <dbReference type="NCBI Taxonomy" id="2893753"/>
    <lineage>
        <taxon>Bacteria</taxon>
        <taxon>Pseudomonadati</taxon>
        <taxon>Bacteroidota</taxon>
        <taxon>Flavobacteriia</taxon>
        <taxon>Flavobacteriales</taxon>
        <taxon>Flavobacteriaceae</taxon>
        <taxon>Flavobacterium</taxon>
    </lineage>
</organism>
<dbReference type="RefSeq" id="WP_230035885.1">
    <property type="nucleotide sequence ID" value="NZ_JAJJMM010000001.1"/>
</dbReference>
<reference evidence="1" key="1">
    <citation type="submission" date="2021-11" db="EMBL/GenBank/DDBJ databases">
        <title>Description of novel Flavobacterium species.</title>
        <authorList>
            <person name="Saticioglu I.B."/>
            <person name="Ay H."/>
            <person name="Altun S."/>
            <person name="Duman M."/>
        </authorList>
    </citation>
    <scope>NUCLEOTIDE SEQUENCE</scope>
    <source>
        <strain evidence="1">F-30</strain>
    </source>
</reference>
<accession>A0ABS8MDJ0</accession>
<evidence type="ECO:0000313" key="2">
    <source>
        <dbReference type="Proteomes" id="UP001430679"/>
    </source>
</evidence>
<proteinExistence type="predicted"/>
<sequence>MENKKKSLKSFALNKQVISKLQQETIVGGGTKEDNEKLMTLLMPFCHTSPTLCPPITRDRFCQGITVITCNPTGNTMQCTVA</sequence>
<protein>
    <recommendedName>
        <fullName evidence="3">Natural product</fullName>
    </recommendedName>
</protein>
<gene>
    <name evidence="1" type="ORF">LNP81_11360</name>
</gene>
<evidence type="ECO:0008006" key="3">
    <source>
        <dbReference type="Google" id="ProtNLM"/>
    </source>
</evidence>
<dbReference type="EMBL" id="JAJJMM010000001">
    <property type="protein sequence ID" value="MCC9063585.1"/>
    <property type="molecule type" value="Genomic_DNA"/>
</dbReference>
<name>A0ABS8MDJ0_9FLAO</name>
<comment type="caution">
    <text evidence="1">The sequence shown here is derived from an EMBL/GenBank/DDBJ whole genome shotgun (WGS) entry which is preliminary data.</text>
</comment>